<evidence type="ECO:0000259" key="5">
    <source>
        <dbReference type="PROSITE" id="PS50931"/>
    </source>
</evidence>
<keyword evidence="3" id="KW-0238">DNA-binding</keyword>
<dbReference type="GO" id="GO:0003700">
    <property type="term" value="F:DNA-binding transcription factor activity"/>
    <property type="evidence" value="ECO:0007669"/>
    <property type="project" value="InterPro"/>
</dbReference>
<dbReference type="GO" id="GO:0032993">
    <property type="term" value="C:protein-DNA complex"/>
    <property type="evidence" value="ECO:0007669"/>
    <property type="project" value="TreeGrafter"/>
</dbReference>
<dbReference type="InterPro" id="IPR036390">
    <property type="entry name" value="WH_DNA-bd_sf"/>
</dbReference>
<keyword evidence="2" id="KW-0805">Transcription regulation</keyword>
<dbReference type="CDD" id="cd05466">
    <property type="entry name" value="PBP2_LTTR_substrate"/>
    <property type="match status" value="1"/>
</dbReference>
<evidence type="ECO:0000256" key="2">
    <source>
        <dbReference type="ARBA" id="ARBA00023015"/>
    </source>
</evidence>
<evidence type="ECO:0000256" key="3">
    <source>
        <dbReference type="ARBA" id="ARBA00023125"/>
    </source>
</evidence>
<organism evidence="6 7">
    <name type="scientific">Nocardioides turkmenicus</name>
    <dbReference type="NCBI Taxonomy" id="2711220"/>
    <lineage>
        <taxon>Bacteria</taxon>
        <taxon>Bacillati</taxon>
        <taxon>Actinomycetota</taxon>
        <taxon>Actinomycetes</taxon>
        <taxon>Propionibacteriales</taxon>
        <taxon>Nocardioidaceae</taxon>
        <taxon>Nocardioides</taxon>
    </lineage>
</organism>
<dbReference type="PRINTS" id="PR00039">
    <property type="entry name" value="HTHLYSR"/>
</dbReference>
<dbReference type="InterPro" id="IPR000847">
    <property type="entry name" value="LysR_HTH_N"/>
</dbReference>
<protein>
    <submittedName>
        <fullName evidence="6">LysR family transcriptional regulator</fullName>
    </submittedName>
</protein>
<dbReference type="InterPro" id="IPR005119">
    <property type="entry name" value="LysR_subst-bd"/>
</dbReference>
<keyword evidence="7" id="KW-1185">Reference proteome</keyword>
<gene>
    <name evidence="6" type="ORF">G5C66_18460</name>
</gene>
<evidence type="ECO:0000256" key="4">
    <source>
        <dbReference type="ARBA" id="ARBA00023163"/>
    </source>
</evidence>
<proteinExistence type="inferred from homology"/>
<dbReference type="Gene3D" id="1.10.10.10">
    <property type="entry name" value="Winged helix-like DNA-binding domain superfamily/Winged helix DNA-binding domain"/>
    <property type="match status" value="1"/>
</dbReference>
<dbReference type="PANTHER" id="PTHR30346">
    <property type="entry name" value="TRANSCRIPTIONAL DUAL REGULATOR HCAR-RELATED"/>
    <property type="match status" value="1"/>
</dbReference>
<dbReference type="SUPFAM" id="SSF46785">
    <property type="entry name" value="Winged helix' DNA-binding domain"/>
    <property type="match status" value="1"/>
</dbReference>
<feature type="domain" description="HTH lysR-type" evidence="5">
    <location>
        <begin position="1"/>
        <end position="58"/>
    </location>
</feature>
<accession>A0A6M1R393</accession>
<dbReference type="PANTHER" id="PTHR30346:SF29">
    <property type="entry name" value="LYSR SUBSTRATE-BINDING"/>
    <property type="match status" value="1"/>
</dbReference>
<comment type="similarity">
    <text evidence="1">Belongs to the LysR transcriptional regulatory family.</text>
</comment>
<reference evidence="6 7" key="1">
    <citation type="submission" date="2020-02" db="EMBL/GenBank/DDBJ databases">
        <title>Whole-genome analyses of novel actinobacteria.</title>
        <authorList>
            <person name="Sahin N."/>
        </authorList>
    </citation>
    <scope>NUCLEOTIDE SEQUENCE [LARGE SCALE GENOMIC DNA]</scope>
    <source>
        <strain evidence="6 7">KC13</strain>
    </source>
</reference>
<dbReference type="AlphaFoldDB" id="A0A6M1R393"/>
<dbReference type="Gene3D" id="3.40.190.10">
    <property type="entry name" value="Periplasmic binding protein-like II"/>
    <property type="match status" value="2"/>
</dbReference>
<sequence length="312" mass="33599">MRIEQLEYVAAVNRLGSLRRASEQLHISQPALSEAVSRLEKELGVTLLDRRRSGARISRQGRDLLPHLLEAIEAVGRLRAAAGDQRASTQPVRLGTVNTATTQVLVPALKAMQRSHPEVSVEVLDMLQADIIVGLEEGTLDLALINVLSGDDVPVSVQATALVTGSPVVVVPSGHRYAAQPAVSVDDLRAEPFVMMRPGYVMHRLAHRLFRLEVPASWRTADGAEMGKLMVAEDLGLTLLPDFSVVGDPLHRSGAIATRPVAGETGTVTLTLLTRRDPRLPAQVRGLATALVEQARAWNRRAGRTAADQSSG</sequence>
<dbReference type="Pfam" id="PF03466">
    <property type="entry name" value="LysR_substrate"/>
    <property type="match status" value="1"/>
</dbReference>
<evidence type="ECO:0000313" key="6">
    <source>
        <dbReference type="EMBL" id="NGN94714.1"/>
    </source>
</evidence>
<evidence type="ECO:0000313" key="7">
    <source>
        <dbReference type="Proteomes" id="UP000483261"/>
    </source>
</evidence>
<keyword evidence="4" id="KW-0804">Transcription</keyword>
<dbReference type="Proteomes" id="UP000483261">
    <property type="component" value="Unassembled WGS sequence"/>
</dbReference>
<dbReference type="PROSITE" id="PS50931">
    <property type="entry name" value="HTH_LYSR"/>
    <property type="match status" value="1"/>
</dbReference>
<comment type="caution">
    <text evidence="6">The sequence shown here is derived from an EMBL/GenBank/DDBJ whole genome shotgun (WGS) entry which is preliminary data.</text>
</comment>
<dbReference type="EMBL" id="JAALAA010000016">
    <property type="protein sequence ID" value="NGN94714.1"/>
    <property type="molecule type" value="Genomic_DNA"/>
</dbReference>
<dbReference type="InterPro" id="IPR036388">
    <property type="entry name" value="WH-like_DNA-bd_sf"/>
</dbReference>
<evidence type="ECO:0000256" key="1">
    <source>
        <dbReference type="ARBA" id="ARBA00009437"/>
    </source>
</evidence>
<dbReference type="RefSeq" id="WP_165112403.1">
    <property type="nucleotide sequence ID" value="NZ_JAALAA010000016.1"/>
</dbReference>
<dbReference type="GO" id="GO:0003677">
    <property type="term" value="F:DNA binding"/>
    <property type="evidence" value="ECO:0007669"/>
    <property type="project" value="UniProtKB-KW"/>
</dbReference>
<dbReference type="Pfam" id="PF00126">
    <property type="entry name" value="HTH_1"/>
    <property type="match status" value="1"/>
</dbReference>
<dbReference type="SUPFAM" id="SSF53850">
    <property type="entry name" value="Periplasmic binding protein-like II"/>
    <property type="match status" value="1"/>
</dbReference>
<name>A0A6M1R393_9ACTN</name>